<reference evidence="3 4" key="1">
    <citation type="submission" date="2020-03" db="EMBL/GenBank/DDBJ databases">
        <title>Roseomonas selenitidurans sp. nov. isolated from soil.</title>
        <authorList>
            <person name="Liu H."/>
        </authorList>
    </citation>
    <scope>NUCLEOTIDE SEQUENCE [LARGE SCALE GENOMIC DNA]</scope>
    <source>
        <strain evidence="3 4">JCM 15073</strain>
    </source>
</reference>
<dbReference type="RefSeq" id="WP_168054789.1">
    <property type="nucleotide sequence ID" value="NZ_JAATJR010000009.1"/>
</dbReference>
<dbReference type="EMBL" id="JAAVTX010000009">
    <property type="protein sequence ID" value="NKE48426.1"/>
    <property type="molecule type" value="Genomic_DNA"/>
</dbReference>
<evidence type="ECO:0000256" key="1">
    <source>
        <dbReference type="SAM" id="MobiDB-lite"/>
    </source>
</evidence>
<sequence length="114" mass="11565">MSETVPPSFAHLVGAIMAPFAPPAFAAPCAQDAEMTGGGPLAAARERERSRIAAILGAPEAASRMPLAIALATTTALPRGQALALMQRSEAAALPPLQAAPPTPMGRRALARST</sequence>
<accession>A0ABX1F7Q4</accession>
<evidence type="ECO:0000256" key="2">
    <source>
        <dbReference type="SAM" id="SignalP"/>
    </source>
</evidence>
<organism evidence="3 4">
    <name type="scientific">Falsiroseomonas frigidaquae</name>
    <dbReference type="NCBI Taxonomy" id="487318"/>
    <lineage>
        <taxon>Bacteria</taxon>
        <taxon>Pseudomonadati</taxon>
        <taxon>Pseudomonadota</taxon>
        <taxon>Alphaproteobacteria</taxon>
        <taxon>Acetobacterales</taxon>
        <taxon>Roseomonadaceae</taxon>
        <taxon>Falsiroseomonas</taxon>
    </lineage>
</organism>
<keyword evidence="2" id="KW-0732">Signal</keyword>
<feature type="region of interest" description="Disordered" evidence="1">
    <location>
        <begin position="94"/>
        <end position="114"/>
    </location>
</feature>
<dbReference type="Proteomes" id="UP000765160">
    <property type="component" value="Unassembled WGS sequence"/>
</dbReference>
<evidence type="ECO:0000313" key="4">
    <source>
        <dbReference type="Proteomes" id="UP000765160"/>
    </source>
</evidence>
<evidence type="ECO:0000313" key="3">
    <source>
        <dbReference type="EMBL" id="NKE48426.1"/>
    </source>
</evidence>
<proteinExistence type="predicted"/>
<protein>
    <submittedName>
        <fullName evidence="3">Uncharacterized protein</fullName>
    </submittedName>
</protein>
<keyword evidence="4" id="KW-1185">Reference proteome</keyword>
<name>A0ABX1F7Q4_9PROT</name>
<comment type="caution">
    <text evidence="3">The sequence shown here is derived from an EMBL/GenBank/DDBJ whole genome shotgun (WGS) entry which is preliminary data.</text>
</comment>
<gene>
    <name evidence="3" type="ORF">HB662_26875</name>
</gene>
<feature type="chain" id="PRO_5046836100" evidence="2">
    <location>
        <begin position="27"/>
        <end position="114"/>
    </location>
</feature>
<feature type="signal peptide" evidence="2">
    <location>
        <begin position="1"/>
        <end position="26"/>
    </location>
</feature>